<evidence type="ECO:0000313" key="4">
    <source>
        <dbReference type="EMBL" id="SDK02682.1"/>
    </source>
</evidence>
<accession>A0A1G8YIL6</accession>
<dbReference type="InterPro" id="IPR051164">
    <property type="entry name" value="NmrA-like_oxidored"/>
</dbReference>
<dbReference type="Proteomes" id="UP000199682">
    <property type="component" value="Unassembled WGS sequence"/>
</dbReference>
<dbReference type="PANTHER" id="PTHR42748:SF7">
    <property type="entry name" value="NMRA LIKE REDOX SENSOR 1-RELATED"/>
    <property type="match status" value="1"/>
</dbReference>
<reference evidence="5" key="1">
    <citation type="submission" date="2016-10" db="EMBL/GenBank/DDBJ databases">
        <authorList>
            <person name="Varghese N."/>
            <person name="Submissions S."/>
        </authorList>
    </citation>
    <scope>NUCLEOTIDE SEQUENCE [LARGE SCALE GENOMIC DNA]</scope>
    <source>
        <strain evidence="5">DSM 44796</strain>
    </source>
</reference>
<dbReference type="InterPro" id="IPR008030">
    <property type="entry name" value="NmrA-like"/>
</dbReference>
<name>A0A1G8YIL6_9PSEU</name>
<feature type="domain" description="NmrA-like" evidence="3">
    <location>
        <begin position="4"/>
        <end position="250"/>
    </location>
</feature>
<evidence type="ECO:0000256" key="2">
    <source>
        <dbReference type="ARBA" id="ARBA00022857"/>
    </source>
</evidence>
<protein>
    <submittedName>
        <fullName evidence="4">Uncharacterized conserved protein YbjT, contains NAD(P)-binding and DUF2867 domains</fullName>
    </submittedName>
</protein>
<gene>
    <name evidence="4" type="ORF">SAMN04488074_10462</name>
</gene>
<dbReference type="AlphaFoldDB" id="A0A1G8YIL6"/>
<dbReference type="Gene3D" id="3.90.25.10">
    <property type="entry name" value="UDP-galactose 4-epimerase, domain 1"/>
    <property type="match status" value="1"/>
</dbReference>
<dbReference type="PANTHER" id="PTHR42748">
    <property type="entry name" value="NITROGEN METABOLITE REPRESSION PROTEIN NMRA FAMILY MEMBER"/>
    <property type="match status" value="1"/>
</dbReference>
<proteinExistence type="inferred from homology"/>
<dbReference type="EMBL" id="FNET01000004">
    <property type="protein sequence ID" value="SDK02682.1"/>
    <property type="molecule type" value="Genomic_DNA"/>
</dbReference>
<evidence type="ECO:0000313" key="5">
    <source>
        <dbReference type="Proteomes" id="UP000199682"/>
    </source>
</evidence>
<dbReference type="RefSeq" id="WP_090005697.1">
    <property type="nucleotide sequence ID" value="NZ_FNET01000004.1"/>
</dbReference>
<dbReference type="Gene3D" id="3.40.50.720">
    <property type="entry name" value="NAD(P)-binding Rossmann-like Domain"/>
    <property type="match status" value="1"/>
</dbReference>
<organism evidence="4 5">
    <name type="scientific">Lentzea albidocapillata subsp. violacea</name>
    <dbReference type="NCBI Taxonomy" id="128104"/>
    <lineage>
        <taxon>Bacteria</taxon>
        <taxon>Bacillati</taxon>
        <taxon>Actinomycetota</taxon>
        <taxon>Actinomycetes</taxon>
        <taxon>Pseudonocardiales</taxon>
        <taxon>Pseudonocardiaceae</taxon>
        <taxon>Lentzea</taxon>
    </lineage>
</organism>
<dbReference type="SUPFAM" id="SSF51735">
    <property type="entry name" value="NAD(P)-binding Rossmann-fold domains"/>
    <property type="match status" value="1"/>
</dbReference>
<dbReference type="InterPro" id="IPR036291">
    <property type="entry name" value="NAD(P)-bd_dom_sf"/>
</dbReference>
<comment type="similarity">
    <text evidence="1">Belongs to the NmrA-type oxidoreductase family.</text>
</comment>
<evidence type="ECO:0000256" key="1">
    <source>
        <dbReference type="ARBA" id="ARBA00006328"/>
    </source>
</evidence>
<evidence type="ECO:0000259" key="3">
    <source>
        <dbReference type="Pfam" id="PF05368"/>
    </source>
</evidence>
<keyword evidence="2" id="KW-0521">NADP</keyword>
<sequence length="283" mass="28814">MTYVIHGATGAQGGPVAAALIAAGKSVVALTRKADVVVPGARVVATDCSAVAELTEAYRGAEGVFVHLPIGPEDDRLAYARNIADAVRAARPARVVFSTSGFPVDAPVDGANSVSTLAGGLADSGVSHAVIAPELFLENLLLPPVVGPAREQGVLGYPLPAGFEVSWASHLDIADAAVALLERTDVSGVVAVGQYPAVTGPELAEAFGARLGRGVVYRAITPEEFGASIAPLIGEGPATGVAESYRAMAALPGRPIDPERSAQKLLGLVPRSTSQWLADIGLE</sequence>
<dbReference type="Pfam" id="PF05368">
    <property type="entry name" value="NmrA"/>
    <property type="match status" value="1"/>
</dbReference>